<protein>
    <submittedName>
        <fullName evidence="3">Putative F-box domain-containing protein</fullName>
    </submittedName>
</protein>
<dbReference type="SUPFAM" id="SSF81383">
    <property type="entry name" value="F-box domain"/>
    <property type="match status" value="1"/>
</dbReference>
<name>A0A2P6QCP3_ROSCH</name>
<dbReference type="PANTHER" id="PTHR35546:SF115">
    <property type="entry name" value="F-BOX DOMAIN-CONTAINING PROTEIN"/>
    <property type="match status" value="1"/>
</dbReference>
<gene>
    <name evidence="3" type="ORF">RchiOBHm_Chr5g0041051</name>
</gene>
<dbReference type="InterPro" id="IPR001810">
    <property type="entry name" value="F-box_dom"/>
</dbReference>
<organism evidence="3 4">
    <name type="scientific">Rosa chinensis</name>
    <name type="common">China rose</name>
    <dbReference type="NCBI Taxonomy" id="74649"/>
    <lineage>
        <taxon>Eukaryota</taxon>
        <taxon>Viridiplantae</taxon>
        <taxon>Streptophyta</taxon>
        <taxon>Embryophyta</taxon>
        <taxon>Tracheophyta</taxon>
        <taxon>Spermatophyta</taxon>
        <taxon>Magnoliopsida</taxon>
        <taxon>eudicotyledons</taxon>
        <taxon>Gunneridae</taxon>
        <taxon>Pentapetalae</taxon>
        <taxon>rosids</taxon>
        <taxon>fabids</taxon>
        <taxon>Rosales</taxon>
        <taxon>Rosaceae</taxon>
        <taxon>Rosoideae</taxon>
        <taxon>Rosoideae incertae sedis</taxon>
        <taxon>Rosa</taxon>
    </lineage>
</organism>
<feature type="domain" description="F-box" evidence="1">
    <location>
        <begin position="13"/>
        <end position="48"/>
    </location>
</feature>
<feature type="domain" description="F-box associated beta-propeller type 1" evidence="2">
    <location>
        <begin position="99"/>
        <end position="227"/>
    </location>
</feature>
<dbReference type="Gramene" id="PRQ31950">
    <property type="protein sequence ID" value="PRQ31950"/>
    <property type="gene ID" value="RchiOBHm_Chr5g0041051"/>
</dbReference>
<dbReference type="OrthoDB" id="1848451at2759"/>
<evidence type="ECO:0000313" key="3">
    <source>
        <dbReference type="EMBL" id="PRQ31950.1"/>
    </source>
</evidence>
<dbReference type="InterPro" id="IPR017451">
    <property type="entry name" value="F-box-assoc_interact_dom"/>
</dbReference>
<dbReference type="InterPro" id="IPR036047">
    <property type="entry name" value="F-box-like_dom_sf"/>
</dbReference>
<accession>A0A2P6QCP3</accession>
<dbReference type="InterPro" id="IPR055290">
    <property type="entry name" value="At3g26010-like"/>
</dbReference>
<comment type="caution">
    <text evidence="3">The sequence shown here is derived from an EMBL/GenBank/DDBJ whole genome shotgun (WGS) entry which is preliminary data.</text>
</comment>
<evidence type="ECO:0000259" key="2">
    <source>
        <dbReference type="Pfam" id="PF07734"/>
    </source>
</evidence>
<dbReference type="AlphaFoldDB" id="A0A2P6QCP3"/>
<dbReference type="Pfam" id="PF00646">
    <property type="entry name" value="F-box"/>
    <property type="match status" value="1"/>
</dbReference>
<dbReference type="NCBIfam" id="TIGR01640">
    <property type="entry name" value="F_box_assoc_1"/>
    <property type="match status" value="1"/>
</dbReference>
<reference evidence="3 4" key="1">
    <citation type="journal article" date="2018" name="Nat. Genet.">
        <title>The Rosa genome provides new insights in the design of modern roses.</title>
        <authorList>
            <person name="Bendahmane M."/>
        </authorList>
    </citation>
    <scope>NUCLEOTIDE SEQUENCE [LARGE SCALE GENOMIC DNA]</scope>
    <source>
        <strain evidence="4">cv. Old Blush</strain>
    </source>
</reference>
<sequence>MNSSSAETVANIEELLQQILVRLPALSVLRFKCVSKHWLSLISTPQFCHLHTLQNPNPKISGFFASSTYCSTFIPLQNQSGTTNPFNALNDFVHADDPDTLGLDILQSCNGLFLCRHRVVPFLCHHRVADLRKRHPVYVVNPTTNQFSVLSSPRVGKDPFFIRYALAFDPSKSPHYKVVCLDDHQIDIYSSETRAWKLLETSFKTEDWGSSREGGVYCNGAVHWIRDHTQLVDRWVRDDSDVLHYYVIGEDSLRLAVSSPPLVVTAPYSDCFSRIPDHRYFGESGSHLCLIDIYWGRNSNTQFYVKEMRRDYSGWFVKYHVDLNPLISFSRRFWFLLLGVVENDEEDQHHQNEEEGSSSLLLHIPGKVIPYSLRNKSYKISVDLPKEDQHYFIPKEHCHGYVESLACV</sequence>
<dbReference type="Proteomes" id="UP000238479">
    <property type="component" value="Chromosome 5"/>
</dbReference>
<keyword evidence="4" id="KW-1185">Reference proteome</keyword>
<evidence type="ECO:0000313" key="4">
    <source>
        <dbReference type="Proteomes" id="UP000238479"/>
    </source>
</evidence>
<proteinExistence type="predicted"/>
<dbReference type="EMBL" id="PDCK01000043">
    <property type="protein sequence ID" value="PRQ31950.1"/>
    <property type="molecule type" value="Genomic_DNA"/>
</dbReference>
<dbReference type="OMA" id="NCHASDH"/>
<evidence type="ECO:0000259" key="1">
    <source>
        <dbReference type="Pfam" id="PF00646"/>
    </source>
</evidence>
<dbReference type="PANTHER" id="PTHR35546">
    <property type="entry name" value="F-BOX PROTEIN INTERACTION DOMAIN PROTEIN-RELATED"/>
    <property type="match status" value="1"/>
</dbReference>
<dbReference type="InterPro" id="IPR006527">
    <property type="entry name" value="F-box-assoc_dom_typ1"/>
</dbReference>
<dbReference type="Pfam" id="PF07734">
    <property type="entry name" value="FBA_1"/>
    <property type="match status" value="1"/>
</dbReference>
<dbReference type="STRING" id="74649.A0A2P6QCP3"/>